<proteinExistence type="predicted"/>
<name>A0A0F9TA16_9ZZZZ</name>
<dbReference type="EMBL" id="LAZR01000268">
    <property type="protein sequence ID" value="KKN78090.1"/>
    <property type="molecule type" value="Genomic_DNA"/>
</dbReference>
<accession>A0A0F9TA16</accession>
<comment type="caution">
    <text evidence="1">The sequence shown here is derived from an EMBL/GenBank/DDBJ whole genome shotgun (WGS) entry which is preliminary data.</text>
</comment>
<evidence type="ECO:0000313" key="1">
    <source>
        <dbReference type="EMBL" id="KKN78090.1"/>
    </source>
</evidence>
<protein>
    <submittedName>
        <fullName evidence="1">Uncharacterized protein</fullName>
    </submittedName>
</protein>
<gene>
    <name evidence="1" type="ORF">LCGC14_0353170</name>
</gene>
<dbReference type="AlphaFoldDB" id="A0A0F9TA16"/>
<reference evidence="1" key="1">
    <citation type="journal article" date="2015" name="Nature">
        <title>Complex archaea that bridge the gap between prokaryotes and eukaryotes.</title>
        <authorList>
            <person name="Spang A."/>
            <person name="Saw J.H."/>
            <person name="Jorgensen S.L."/>
            <person name="Zaremba-Niedzwiedzka K."/>
            <person name="Martijn J."/>
            <person name="Lind A.E."/>
            <person name="van Eijk R."/>
            <person name="Schleper C."/>
            <person name="Guy L."/>
            <person name="Ettema T.J."/>
        </authorList>
    </citation>
    <scope>NUCLEOTIDE SEQUENCE</scope>
</reference>
<sequence length="82" mass="9179">MKYRKKPIVVEAEQYVHPDDNVDGVIPRGSVGCANSCPDSPHIHTLEGPLHVSLMDWIITGIKGEKYPCKPDIFDATYEKVE</sequence>
<organism evidence="1">
    <name type="scientific">marine sediment metagenome</name>
    <dbReference type="NCBI Taxonomy" id="412755"/>
    <lineage>
        <taxon>unclassified sequences</taxon>
        <taxon>metagenomes</taxon>
        <taxon>ecological metagenomes</taxon>
    </lineage>
</organism>